<organism evidence="3 4">
    <name type="scientific">Prorocentrum cordatum</name>
    <dbReference type="NCBI Taxonomy" id="2364126"/>
    <lineage>
        <taxon>Eukaryota</taxon>
        <taxon>Sar</taxon>
        <taxon>Alveolata</taxon>
        <taxon>Dinophyceae</taxon>
        <taxon>Prorocentrales</taxon>
        <taxon>Prorocentraceae</taxon>
        <taxon>Prorocentrum</taxon>
    </lineage>
</organism>
<dbReference type="EMBL" id="CAUYUJ010020065">
    <property type="protein sequence ID" value="CAK0895626.1"/>
    <property type="molecule type" value="Genomic_DNA"/>
</dbReference>
<proteinExistence type="predicted"/>
<feature type="compositionally biased region" description="Low complexity" evidence="2">
    <location>
        <begin position="344"/>
        <end position="356"/>
    </location>
</feature>
<feature type="coiled-coil region" evidence="1">
    <location>
        <begin position="215"/>
        <end position="242"/>
    </location>
</feature>
<accession>A0ABN9X9U4</accession>
<keyword evidence="4" id="KW-1185">Reference proteome</keyword>
<protein>
    <submittedName>
        <fullName evidence="3">Uncharacterized protein</fullName>
    </submittedName>
</protein>
<sequence length="701" mass="76011">MDQGRRCSGAPACRLKASLIQWICAGSRSLSCFPTVWKTSLSDHAMVYADPTDVVHHKRADVLTSWAFRALPPDARADLSCRGCEWAPAKACLQCGAHLQADGQRTRASSRQPSHPPCASGRGGRSAAWEPRVRFVDGGNEEQPSQQQAPDKEPEVPAQPDPVALAQAQVTFLKKWVGVNGREYTDALEILENVKMEALKGKNFDQQTQSLNGHIISLKAKLTDLEEDLQTTADQIAELASHYQSRVKEIKDAREGLHMLEAQRAMAAIAATQKASASSDISELVYAALKAKIPAGGSMPAALQQQVQTLAATFNEMQHQHEAALAQQTAQLVATTAASSAAAGAQPKASSSQAPPMFAAPPATLQMPPAGAAEQPVDVDQDEEDDAMDSVGFGCGDKRTSSQPQEIANLMDANGDAEFTTIKLITFNGSCWNTFEQFLESNWSNDVTVICAQERRLTDGDVINQKIQWCQRRGWLAHIPAASFNASHEKANGVAILVRDHLGFWVEHMVSSPRKPKSQSIVDYFLISNPLAKKIDEVQTWAKCPLAPHRPVCLDFRGNDNFTIPVLASEAAEATVYSARGPAAVLERMDWSQVTFQIAGLRDPPEELHAVHDLKARLQTVTPWCELLLADIAAGVLSEGTTDQAIGQFLQGNSGVAHRWGYLYGKHVCALCRASAKDLHQYNRGISERCPGFCAGLASLA</sequence>
<comment type="caution">
    <text evidence="3">The sequence shown here is derived from an EMBL/GenBank/DDBJ whole genome shotgun (WGS) entry which is preliminary data.</text>
</comment>
<gene>
    <name evidence="3" type="ORF">PCOR1329_LOCUS74321</name>
</gene>
<evidence type="ECO:0000313" key="4">
    <source>
        <dbReference type="Proteomes" id="UP001189429"/>
    </source>
</evidence>
<name>A0ABN9X9U4_9DINO</name>
<dbReference type="Proteomes" id="UP001189429">
    <property type="component" value="Unassembled WGS sequence"/>
</dbReference>
<evidence type="ECO:0000256" key="2">
    <source>
        <dbReference type="SAM" id="MobiDB-lite"/>
    </source>
</evidence>
<evidence type="ECO:0000256" key="1">
    <source>
        <dbReference type="SAM" id="Coils"/>
    </source>
</evidence>
<evidence type="ECO:0000313" key="3">
    <source>
        <dbReference type="EMBL" id="CAK0895626.1"/>
    </source>
</evidence>
<feature type="region of interest" description="Disordered" evidence="2">
    <location>
        <begin position="344"/>
        <end position="377"/>
    </location>
</feature>
<keyword evidence="1" id="KW-0175">Coiled coil</keyword>
<reference evidence="3" key="1">
    <citation type="submission" date="2023-10" db="EMBL/GenBank/DDBJ databases">
        <authorList>
            <person name="Chen Y."/>
            <person name="Shah S."/>
            <person name="Dougan E. K."/>
            <person name="Thang M."/>
            <person name="Chan C."/>
        </authorList>
    </citation>
    <scope>NUCLEOTIDE SEQUENCE [LARGE SCALE GENOMIC DNA]</scope>
</reference>
<feature type="region of interest" description="Disordered" evidence="2">
    <location>
        <begin position="104"/>
        <end position="159"/>
    </location>
</feature>